<keyword evidence="3" id="KW-1185">Reference proteome</keyword>
<evidence type="ECO:0000256" key="1">
    <source>
        <dbReference type="SAM" id="MobiDB-lite"/>
    </source>
</evidence>
<evidence type="ECO:0000313" key="3">
    <source>
        <dbReference type="Proteomes" id="UP001221757"/>
    </source>
</evidence>
<comment type="caution">
    <text evidence="2">The sequence shown here is derived from an EMBL/GenBank/DDBJ whole genome shotgun (WGS) entry which is preliminary data.</text>
</comment>
<gene>
    <name evidence="2" type="ORF">B0H17DRAFT_1135977</name>
</gene>
<organism evidence="2 3">
    <name type="scientific">Mycena rosella</name>
    <name type="common">Pink bonnet</name>
    <name type="synonym">Agaricus rosellus</name>
    <dbReference type="NCBI Taxonomy" id="1033263"/>
    <lineage>
        <taxon>Eukaryota</taxon>
        <taxon>Fungi</taxon>
        <taxon>Dikarya</taxon>
        <taxon>Basidiomycota</taxon>
        <taxon>Agaricomycotina</taxon>
        <taxon>Agaricomycetes</taxon>
        <taxon>Agaricomycetidae</taxon>
        <taxon>Agaricales</taxon>
        <taxon>Marasmiineae</taxon>
        <taxon>Mycenaceae</taxon>
        <taxon>Mycena</taxon>
    </lineage>
</organism>
<name>A0AAD7DBS6_MYCRO</name>
<sequence>MHLPQPVEDPVIVPVHSCEHCHIDVMEALRVHEGSTNLASCGRVVQTCTGCHKSHYHTSAYIYSDALHLVARVNARQLGTMIPRAAEYAPLRFAPAALSKPPPGVIYCGYPGCSTNSGSPRQASRKPGSNPPPVQPALPVHPPPHAERGRGHGAPALRETPAAVIRPRARPLAQPMSQTWMDKRQAVLTQKGPIRRPSVSGWRRLLNFRVCSSYFTWQVFQKLHIHTADNQLSLAVRVSIVMGRTPELSSGYIQPLTRLVKCPDVSVATMQPRVVGNFREINDLKLIVYLS</sequence>
<proteinExistence type="predicted"/>
<dbReference type="EMBL" id="JARKIE010000083">
    <property type="protein sequence ID" value="KAJ7687967.1"/>
    <property type="molecule type" value="Genomic_DNA"/>
</dbReference>
<dbReference type="Proteomes" id="UP001221757">
    <property type="component" value="Unassembled WGS sequence"/>
</dbReference>
<feature type="region of interest" description="Disordered" evidence="1">
    <location>
        <begin position="117"/>
        <end position="156"/>
    </location>
</feature>
<protein>
    <submittedName>
        <fullName evidence="2">Uncharacterized protein</fullName>
    </submittedName>
</protein>
<dbReference type="AlphaFoldDB" id="A0AAD7DBS6"/>
<feature type="compositionally biased region" description="Pro residues" evidence="1">
    <location>
        <begin position="129"/>
        <end position="143"/>
    </location>
</feature>
<evidence type="ECO:0000313" key="2">
    <source>
        <dbReference type="EMBL" id="KAJ7687967.1"/>
    </source>
</evidence>
<accession>A0AAD7DBS6</accession>
<reference evidence="2" key="1">
    <citation type="submission" date="2023-03" db="EMBL/GenBank/DDBJ databases">
        <title>Massive genome expansion in bonnet fungi (Mycena s.s.) driven by repeated elements and novel gene families across ecological guilds.</title>
        <authorList>
            <consortium name="Lawrence Berkeley National Laboratory"/>
            <person name="Harder C.B."/>
            <person name="Miyauchi S."/>
            <person name="Viragh M."/>
            <person name="Kuo A."/>
            <person name="Thoen E."/>
            <person name="Andreopoulos B."/>
            <person name="Lu D."/>
            <person name="Skrede I."/>
            <person name="Drula E."/>
            <person name="Henrissat B."/>
            <person name="Morin E."/>
            <person name="Kohler A."/>
            <person name="Barry K."/>
            <person name="LaButti K."/>
            <person name="Morin E."/>
            <person name="Salamov A."/>
            <person name="Lipzen A."/>
            <person name="Mereny Z."/>
            <person name="Hegedus B."/>
            <person name="Baldrian P."/>
            <person name="Stursova M."/>
            <person name="Weitz H."/>
            <person name="Taylor A."/>
            <person name="Grigoriev I.V."/>
            <person name="Nagy L.G."/>
            <person name="Martin F."/>
            <person name="Kauserud H."/>
        </authorList>
    </citation>
    <scope>NUCLEOTIDE SEQUENCE</scope>
    <source>
        <strain evidence="2">CBHHK067</strain>
    </source>
</reference>